<dbReference type="SUPFAM" id="SSF48239">
    <property type="entry name" value="Terpenoid cyclases/Protein prenyltransferases"/>
    <property type="match status" value="2"/>
</dbReference>
<accession>A0A4V5PNB3</accession>
<dbReference type="Pfam" id="PF13249">
    <property type="entry name" value="SQHop_cyclase_N"/>
    <property type="match status" value="1"/>
</dbReference>
<dbReference type="InterPro" id="IPR032696">
    <property type="entry name" value="SQ_cyclase_C"/>
</dbReference>
<keyword evidence="3" id="KW-0677">Repeat</keyword>
<comment type="pathway">
    <text evidence="1">Secondary metabolite biosynthesis; hopanoid biosynthesis.</text>
</comment>
<evidence type="ECO:0000313" key="8">
    <source>
        <dbReference type="Proteomes" id="UP000309215"/>
    </source>
</evidence>
<dbReference type="InterPro" id="IPR008930">
    <property type="entry name" value="Terpenoid_cyclase/PrenylTrfase"/>
</dbReference>
<evidence type="ECO:0000259" key="6">
    <source>
        <dbReference type="Pfam" id="PF13249"/>
    </source>
</evidence>
<dbReference type="GO" id="GO:0005811">
    <property type="term" value="C:lipid droplet"/>
    <property type="evidence" value="ECO:0007669"/>
    <property type="project" value="InterPro"/>
</dbReference>
<dbReference type="InterPro" id="IPR036188">
    <property type="entry name" value="FAD/NAD-bd_sf"/>
</dbReference>
<dbReference type="Gene3D" id="3.50.50.60">
    <property type="entry name" value="FAD/NAD(P)-binding domain"/>
    <property type="match status" value="1"/>
</dbReference>
<dbReference type="Pfam" id="PF13243">
    <property type="entry name" value="SQHop_cyclase_C"/>
    <property type="match status" value="1"/>
</dbReference>
<feature type="domain" description="Squalene cyclase C-terminal" evidence="5">
    <location>
        <begin position="790"/>
        <end position="1114"/>
    </location>
</feature>
<dbReference type="GO" id="GO:0050660">
    <property type="term" value="F:flavin adenine dinucleotide binding"/>
    <property type="evidence" value="ECO:0007669"/>
    <property type="project" value="InterPro"/>
</dbReference>
<evidence type="ECO:0000256" key="2">
    <source>
        <dbReference type="ARBA" id="ARBA00009755"/>
    </source>
</evidence>
<comment type="caution">
    <text evidence="7">The sequence shown here is derived from an EMBL/GenBank/DDBJ whole genome shotgun (WGS) entry which is preliminary data.</text>
</comment>
<dbReference type="GO" id="GO:0016866">
    <property type="term" value="F:intramolecular transferase activity"/>
    <property type="evidence" value="ECO:0007669"/>
    <property type="project" value="InterPro"/>
</dbReference>
<proteinExistence type="inferred from homology"/>
<dbReference type="PANTHER" id="PTHR11764:SF20">
    <property type="entry name" value="LANOSTEROL SYNTHASE"/>
    <property type="match status" value="1"/>
</dbReference>
<protein>
    <recommendedName>
        <fullName evidence="9">FAD-dependent oxidoreductase</fullName>
    </recommendedName>
</protein>
<dbReference type="EMBL" id="SSMQ01000006">
    <property type="protein sequence ID" value="TKD10429.1"/>
    <property type="molecule type" value="Genomic_DNA"/>
</dbReference>
<dbReference type="OrthoDB" id="9758578at2"/>
<gene>
    <name evidence="7" type="ORF">E8A74_08260</name>
</gene>
<dbReference type="GO" id="GO:0004506">
    <property type="term" value="F:squalene monooxygenase activity"/>
    <property type="evidence" value="ECO:0007669"/>
    <property type="project" value="InterPro"/>
</dbReference>
<evidence type="ECO:0000256" key="3">
    <source>
        <dbReference type="ARBA" id="ARBA00022737"/>
    </source>
</evidence>
<keyword evidence="8" id="KW-1185">Reference proteome</keyword>
<dbReference type="GO" id="GO:0016104">
    <property type="term" value="P:triterpenoid biosynthetic process"/>
    <property type="evidence" value="ECO:0007669"/>
    <property type="project" value="InterPro"/>
</dbReference>
<dbReference type="SFLD" id="SFLDG01016">
    <property type="entry name" value="Prenyltransferase_Like_2"/>
    <property type="match status" value="1"/>
</dbReference>
<sequence length="1136" mass="124583">MNGKAERIDYDIAVIGAGPVGCVSALAFAKRGARVLLLESNPRAVERLAGEWLHPPAVDILRGLGVDLPAGATHETGRGFVLYPDDGTNPIALPYRAGNVGHAIEHVRLVERLRERVMGEALIDYQPGSRATSIVDQTLSYQQKGSGERMVRAGLVVGASGRSGVAHAALSIDRSAATYSRMAGLLLEGVRMPLEGHGHVFLGGPGPALAYRLDDRHVRLCLDVPLSMRVQRSKAATLWDAFSPVLPEALRGALRKALESGEIAWATNQIRPRVDYGREGLALVGDAVGHHHPLTALGMTLGFQDAIALSEAKSFRAYSRSRTIQSRAPEMLAVALYEVFADTSDETAAIRSGIYDLWREQPAERMRTMGFLSCEDTNPLHFGGSFLKALLRASSAIVRDGVVRRDPRHAAEVASELGMRIRWLMRATLHLTPAEPTQNFPRSAEDRYGAALKAAAGRAEVLEHPAAERATRLGKARLEPRTALARGVRALVAEQAEDGSWEGEVIWNPMLAAQYVMACHVMGLPIDPVRRERLLLQFARTRLPDGTWGMHELSQPYLFVTTLVYVAARLLGVPAEDPLVAKGLAFLRSEGGAAAIPSWGKLWLALCGLYGWEGVPKVLPEAWLLPRSWALHPSKYYCHTRYIYLGMSLLVSARRSAPETAITRALRNELYPGGFGAVDFAAARRQRREAELQTPPSLALEFAYQAFEVVDRVRTPKSRAGLLSALREEVRYDLRASGHTALSPVSGLLGILALWINDPKDPDALLALERFEGWIWEDDTDGVRIAGARSASWDTAFATQALVAASKHVDVAEPLARADRFLEDQQIREAIGDAAAHDRLDPRGGYCFAGVWHGWPVSDCTAEAMLARLESPHTRASAEDMAAAARFVLRCQNPDGSFGSYEARRTRVPLEWLNPAEMFGDSMSEAAYVECTASCIAALSAFQQHHPEILRSEVDTAIRRAAASLRALQHADGSFPAAWGVCFIYGTMFGVRGLLAAGAPPHDHAIRKACTWLKARQRPDGGWGEHHESAIRGQYRENDRSQVIQTAWAITALLEAKDPDWDAIDRGARFLAAAQRDDGTWPAEEPAGLFFRTALLHYTLYRSYFPVTSLGLYESRRVEREAWGRERTAAFEPAFG</sequence>
<feature type="domain" description="Squalene cyclase N-terminal" evidence="6">
    <location>
        <begin position="486"/>
        <end position="779"/>
    </location>
</feature>
<name>A0A4V5PNB3_9BACT</name>
<organism evidence="7 8">
    <name type="scientific">Polyangium fumosum</name>
    <dbReference type="NCBI Taxonomy" id="889272"/>
    <lineage>
        <taxon>Bacteria</taxon>
        <taxon>Pseudomonadati</taxon>
        <taxon>Myxococcota</taxon>
        <taxon>Polyangia</taxon>
        <taxon>Polyangiales</taxon>
        <taxon>Polyangiaceae</taxon>
        <taxon>Polyangium</taxon>
    </lineage>
</organism>
<reference evidence="7 8" key="1">
    <citation type="submission" date="2019-04" db="EMBL/GenBank/DDBJ databases">
        <authorList>
            <person name="Li Y."/>
            <person name="Wang J."/>
        </authorList>
    </citation>
    <scope>NUCLEOTIDE SEQUENCE [LARGE SCALE GENOMIC DNA]</scope>
    <source>
        <strain evidence="7 8">DSM 14668</strain>
    </source>
</reference>
<dbReference type="InterPro" id="IPR018333">
    <property type="entry name" value="Squalene_cyclase"/>
</dbReference>
<dbReference type="PRINTS" id="PR00420">
    <property type="entry name" value="RNGMNOXGNASE"/>
</dbReference>
<feature type="domain" description="Squalene epoxidase" evidence="4">
    <location>
        <begin position="171"/>
        <end position="389"/>
    </location>
</feature>
<comment type="similarity">
    <text evidence="2">Belongs to the terpene cyclase/mutase family.</text>
</comment>
<dbReference type="RefSeq" id="WP_136928393.1">
    <property type="nucleotide sequence ID" value="NZ_SSMQ01000006.1"/>
</dbReference>
<dbReference type="NCBIfam" id="TIGR01787">
    <property type="entry name" value="squalene_cyclas"/>
    <property type="match status" value="1"/>
</dbReference>
<dbReference type="AlphaFoldDB" id="A0A4V5PNB3"/>
<evidence type="ECO:0000259" key="5">
    <source>
        <dbReference type="Pfam" id="PF13243"/>
    </source>
</evidence>
<evidence type="ECO:0000256" key="1">
    <source>
        <dbReference type="ARBA" id="ARBA00004999"/>
    </source>
</evidence>
<dbReference type="Proteomes" id="UP000309215">
    <property type="component" value="Unassembled WGS sequence"/>
</dbReference>
<dbReference type="InterPro" id="IPR032697">
    <property type="entry name" value="SQ_cyclase_N"/>
</dbReference>
<evidence type="ECO:0000313" key="7">
    <source>
        <dbReference type="EMBL" id="TKD10429.1"/>
    </source>
</evidence>
<dbReference type="InterPro" id="IPR013698">
    <property type="entry name" value="Squalene_epoxidase"/>
</dbReference>
<dbReference type="UniPathway" id="UPA00337"/>
<dbReference type="Gene3D" id="1.50.10.20">
    <property type="match status" value="2"/>
</dbReference>
<dbReference type="GO" id="GO:0016020">
    <property type="term" value="C:membrane"/>
    <property type="evidence" value="ECO:0007669"/>
    <property type="project" value="InterPro"/>
</dbReference>
<evidence type="ECO:0000259" key="4">
    <source>
        <dbReference type="Pfam" id="PF08491"/>
    </source>
</evidence>
<dbReference type="Pfam" id="PF08491">
    <property type="entry name" value="SE"/>
    <property type="match status" value="1"/>
</dbReference>
<evidence type="ECO:0008006" key="9">
    <source>
        <dbReference type="Google" id="ProtNLM"/>
    </source>
</evidence>
<dbReference type="PANTHER" id="PTHR11764">
    <property type="entry name" value="TERPENE CYCLASE/MUTASE FAMILY MEMBER"/>
    <property type="match status" value="1"/>
</dbReference>
<dbReference type="SUPFAM" id="SSF51905">
    <property type="entry name" value="FAD/NAD(P)-binding domain"/>
    <property type="match status" value="1"/>
</dbReference>